<dbReference type="InterPro" id="IPR036412">
    <property type="entry name" value="HAD-like_sf"/>
</dbReference>
<dbReference type="SFLD" id="SFLDS00003">
    <property type="entry name" value="Haloacid_Dehalogenase"/>
    <property type="match status" value="1"/>
</dbReference>
<protein>
    <submittedName>
        <fullName evidence="1">HAD family hydrolase</fullName>
    </submittedName>
</protein>
<dbReference type="SUPFAM" id="SSF56784">
    <property type="entry name" value="HAD-like"/>
    <property type="match status" value="1"/>
</dbReference>
<dbReference type="SFLD" id="SFLDG01129">
    <property type="entry name" value="C1.5:_HAD__Beta-PGM__Phosphata"/>
    <property type="match status" value="1"/>
</dbReference>
<organism evidence="1 2">
    <name type="scientific">Paenibacillus apiarius</name>
    <dbReference type="NCBI Taxonomy" id="46240"/>
    <lineage>
        <taxon>Bacteria</taxon>
        <taxon>Bacillati</taxon>
        <taxon>Bacillota</taxon>
        <taxon>Bacilli</taxon>
        <taxon>Bacillales</taxon>
        <taxon>Paenibacillaceae</taxon>
        <taxon>Paenibacillus</taxon>
    </lineage>
</organism>
<dbReference type="Proteomes" id="UP001207626">
    <property type="component" value="Unassembled WGS sequence"/>
</dbReference>
<dbReference type="PANTHER" id="PTHR43434">
    <property type="entry name" value="PHOSPHOGLYCOLATE PHOSPHATASE"/>
    <property type="match status" value="1"/>
</dbReference>
<evidence type="ECO:0000313" key="2">
    <source>
        <dbReference type="Proteomes" id="UP001207626"/>
    </source>
</evidence>
<comment type="caution">
    <text evidence="1">The sequence shown here is derived from an EMBL/GenBank/DDBJ whole genome shotgun (WGS) entry which is preliminary data.</text>
</comment>
<proteinExistence type="predicted"/>
<dbReference type="Gene3D" id="3.40.50.1000">
    <property type="entry name" value="HAD superfamily/HAD-like"/>
    <property type="match status" value="1"/>
</dbReference>
<dbReference type="InterPro" id="IPR023214">
    <property type="entry name" value="HAD_sf"/>
</dbReference>
<keyword evidence="2" id="KW-1185">Reference proteome</keyword>
<dbReference type="GO" id="GO:0016787">
    <property type="term" value="F:hydrolase activity"/>
    <property type="evidence" value="ECO:0007669"/>
    <property type="project" value="UniProtKB-KW"/>
</dbReference>
<dbReference type="EMBL" id="JAMDLW010000019">
    <property type="protein sequence ID" value="MCY9520865.1"/>
    <property type="molecule type" value="Genomic_DNA"/>
</dbReference>
<accession>A0ABT4DUE0</accession>
<keyword evidence="1" id="KW-0378">Hydrolase</keyword>
<reference evidence="1 2" key="1">
    <citation type="submission" date="2022-05" db="EMBL/GenBank/DDBJ databases">
        <title>Genome Sequencing of Bee-Associated Microbes.</title>
        <authorList>
            <person name="Dunlap C."/>
        </authorList>
    </citation>
    <scope>NUCLEOTIDE SEQUENCE [LARGE SCALE GENOMIC DNA]</scope>
    <source>
        <strain evidence="1 2">NRRL NRS-1438</strain>
    </source>
</reference>
<dbReference type="RefSeq" id="WP_087435561.1">
    <property type="nucleotide sequence ID" value="NZ_JAMDLV010000036.1"/>
</dbReference>
<dbReference type="InterPro" id="IPR050155">
    <property type="entry name" value="HAD-like_hydrolase_sf"/>
</dbReference>
<name>A0ABT4DUE0_9BACL</name>
<dbReference type="Pfam" id="PF00702">
    <property type="entry name" value="Hydrolase"/>
    <property type="match status" value="1"/>
</dbReference>
<gene>
    <name evidence="1" type="ORF">M5X09_14500</name>
</gene>
<dbReference type="PANTHER" id="PTHR43434:SF1">
    <property type="entry name" value="PHOSPHOGLYCOLATE PHOSPHATASE"/>
    <property type="match status" value="1"/>
</dbReference>
<dbReference type="InterPro" id="IPR023198">
    <property type="entry name" value="PGP-like_dom2"/>
</dbReference>
<dbReference type="Gene3D" id="1.10.150.240">
    <property type="entry name" value="Putative phosphatase, domain 2"/>
    <property type="match status" value="1"/>
</dbReference>
<evidence type="ECO:0000313" key="1">
    <source>
        <dbReference type="EMBL" id="MCY9520865.1"/>
    </source>
</evidence>
<sequence>MTPQAKQTLLFDLDDTLVHCNKYFDVVIEQFLDTMSTWFHPWRIDIRDIKSVQAQFDIACVQQNGFQSEHFPSSLVQAYRHFCHVTGRKPSQKETDLLWKLGMSVYEMEIEPYPGMVETLDRLRDEGHKLFLYTGGEPVIQQRKIDQMKLAAYFGDRVFIRRHKTSEALADIVNERGFHPASTWMIGNSVRTDVIPALLTGLNAVYLRQAKEWSYNVVDIDAAPQGAFYTIERLTDVPHVIQQWLSEKQDNPS</sequence>